<accession>A0ABM7W5P2</accession>
<evidence type="ECO:0000313" key="4">
    <source>
        <dbReference type="Proteomes" id="UP000830055"/>
    </source>
</evidence>
<comment type="subunit">
    <text evidence="2">Homodimer.</text>
</comment>
<keyword evidence="4" id="KW-1185">Reference proteome</keyword>
<organism evidence="3 4">
    <name type="scientific">Desulfofustis limnaeus</name>
    <dbReference type="NCBI Taxonomy" id="2740163"/>
    <lineage>
        <taxon>Bacteria</taxon>
        <taxon>Pseudomonadati</taxon>
        <taxon>Thermodesulfobacteriota</taxon>
        <taxon>Desulfobulbia</taxon>
        <taxon>Desulfobulbales</taxon>
        <taxon>Desulfocapsaceae</taxon>
        <taxon>Desulfofustis</taxon>
    </lineage>
</organism>
<dbReference type="EC" id="2.5.1.-" evidence="2"/>
<dbReference type="RefSeq" id="WP_284153259.1">
    <property type="nucleotide sequence ID" value="NZ_AP025516.1"/>
</dbReference>
<proteinExistence type="inferred from homology"/>
<dbReference type="EMBL" id="AP025516">
    <property type="protein sequence ID" value="BDD86164.1"/>
    <property type="molecule type" value="Genomic_DNA"/>
</dbReference>
<protein>
    <recommendedName>
        <fullName evidence="2">Isoprenyl transferase</fullName>
        <ecNumber evidence="2">2.5.1.-</ecNumber>
    </recommendedName>
</protein>
<feature type="binding site" evidence="2">
    <location>
        <position position="189"/>
    </location>
    <ligand>
        <name>substrate</name>
    </ligand>
</feature>
<dbReference type="CDD" id="cd00475">
    <property type="entry name" value="Cis_IPPS"/>
    <property type="match status" value="1"/>
</dbReference>
<dbReference type="Pfam" id="PF01255">
    <property type="entry name" value="Prenyltransf"/>
    <property type="match status" value="1"/>
</dbReference>
<feature type="binding site" evidence="2">
    <location>
        <position position="21"/>
    </location>
    <ligand>
        <name>Mg(2+)</name>
        <dbReference type="ChEBI" id="CHEBI:18420"/>
    </ligand>
</feature>
<comment type="similarity">
    <text evidence="2">Belongs to the UPP synthase family.</text>
</comment>
<sequence length="250" mass="28611">MVRPDDLDPQRLPSHVAIVMDGNGRWAQQRKKPRIYGHKVGADSVRDIVQSSREIGIGHLTLYAFSAENWQRPAQEVSGLMNILKSYLVSELEEMEKNQIRLRCIGDIDRLPDGVRKVLLNSIERTADNTALTLNLALSYGARDEICRAARLLAQRCRDGELAVDSIDQQMIAGHLYTAGQPDPDLLIRTGGERRLSNFLLWQASYAEIYFTDIMWPDFRRDAYLQAIQDFQQRERRFGKTGDQVRRPPT</sequence>
<feature type="binding site" evidence="2">
    <location>
        <position position="70"/>
    </location>
    <ligand>
        <name>substrate</name>
    </ligand>
</feature>
<evidence type="ECO:0000256" key="2">
    <source>
        <dbReference type="HAMAP-Rule" id="MF_01139"/>
    </source>
</evidence>
<dbReference type="Proteomes" id="UP000830055">
    <property type="component" value="Chromosome"/>
</dbReference>
<dbReference type="NCBIfam" id="TIGR00055">
    <property type="entry name" value="uppS"/>
    <property type="match status" value="1"/>
</dbReference>
<evidence type="ECO:0000256" key="1">
    <source>
        <dbReference type="ARBA" id="ARBA00022679"/>
    </source>
</evidence>
<feature type="binding site" evidence="2">
    <location>
        <begin position="66"/>
        <end position="68"/>
    </location>
    <ligand>
        <name>substrate</name>
    </ligand>
</feature>
<dbReference type="PANTHER" id="PTHR10291">
    <property type="entry name" value="DEHYDRODOLICHYL DIPHOSPHATE SYNTHASE FAMILY MEMBER"/>
    <property type="match status" value="1"/>
</dbReference>
<dbReference type="PROSITE" id="PS01066">
    <property type="entry name" value="UPP_SYNTHASE"/>
    <property type="match status" value="1"/>
</dbReference>
<keyword evidence="2" id="KW-0479">Metal-binding</keyword>
<dbReference type="Gene3D" id="3.40.1180.10">
    <property type="entry name" value="Decaprenyl diphosphate synthase-like"/>
    <property type="match status" value="1"/>
</dbReference>
<feature type="binding site" evidence="2">
    <location>
        <begin position="195"/>
        <end position="197"/>
    </location>
    <ligand>
        <name>substrate</name>
    </ligand>
</feature>
<feature type="binding site" evidence="2">
    <location>
        <begin position="22"/>
        <end position="25"/>
    </location>
    <ligand>
        <name>substrate</name>
    </ligand>
</feature>
<gene>
    <name evidence="3" type="primary">uppS</name>
    <name evidence="3" type="ORF">DPPLL_05290</name>
</gene>
<dbReference type="InterPro" id="IPR001441">
    <property type="entry name" value="UPP_synth-like"/>
</dbReference>
<feature type="binding site" evidence="2">
    <location>
        <position position="208"/>
    </location>
    <ligand>
        <name>Mg(2+)</name>
        <dbReference type="ChEBI" id="CHEBI:18420"/>
    </ligand>
</feature>
<name>A0ABM7W5P2_9BACT</name>
<feature type="active site" evidence="2">
    <location>
        <position position="21"/>
    </location>
</feature>
<feature type="binding site" evidence="2">
    <location>
        <position position="34"/>
    </location>
    <ligand>
        <name>substrate</name>
    </ligand>
</feature>
<dbReference type="SUPFAM" id="SSF64005">
    <property type="entry name" value="Undecaprenyl diphosphate synthase"/>
    <property type="match status" value="1"/>
</dbReference>
<dbReference type="PANTHER" id="PTHR10291:SF0">
    <property type="entry name" value="DEHYDRODOLICHYL DIPHOSPHATE SYNTHASE 2"/>
    <property type="match status" value="1"/>
</dbReference>
<dbReference type="NCBIfam" id="NF011405">
    <property type="entry name" value="PRK14830.1"/>
    <property type="match status" value="1"/>
</dbReference>
<dbReference type="GO" id="GO:0016740">
    <property type="term" value="F:transferase activity"/>
    <property type="evidence" value="ECO:0007669"/>
    <property type="project" value="UniProtKB-KW"/>
</dbReference>
<dbReference type="HAMAP" id="MF_01139">
    <property type="entry name" value="ISPT"/>
    <property type="match status" value="1"/>
</dbReference>
<dbReference type="InterPro" id="IPR036424">
    <property type="entry name" value="UPP_synth-like_sf"/>
</dbReference>
<feature type="binding site" evidence="2">
    <location>
        <position position="72"/>
    </location>
    <ligand>
        <name>substrate</name>
    </ligand>
</feature>
<reference evidence="3 4" key="1">
    <citation type="submission" date="2022-01" db="EMBL/GenBank/DDBJ databases">
        <title>Desulfofustis limnae sp. nov., a novel mesophilic sulfate-reducing bacterium isolated from marsh soil.</title>
        <authorList>
            <person name="Watanabe M."/>
            <person name="Takahashi A."/>
            <person name="Kojima H."/>
            <person name="Fukui M."/>
        </authorList>
    </citation>
    <scope>NUCLEOTIDE SEQUENCE [LARGE SCALE GENOMIC DNA]</scope>
    <source>
        <strain evidence="3 4">PPLL</strain>
    </source>
</reference>
<evidence type="ECO:0000313" key="3">
    <source>
        <dbReference type="EMBL" id="BDD86164.1"/>
    </source>
</evidence>
<feature type="active site" description="Proton acceptor" evidence="2">
    <location>
        <position position="69"/>
    </location>
</feature>
<dbReference type="InterPro" id="IPR018520">
    <property type="entry name" value="UPP_synth-like_CS"/>
</dbReference>
<comment type="function">
    <text evidence="2">Catalyzes the condensation of isopentenyl diphosphate (IPP) with allylic pyrophosphates generating different type of terpenoids.</text>
</comment>
<comment type="cofactor">
    <cofactor evidence="2">
        <name>Mg(2+)</name>
        <dbReference type="ChEBI" id="CHEBI:18420"/>
    </cofactor>
    <text evidence="2">Binds 2 magnesium ions per subunit.</text>
</comment>
<keyword evidence="2" id="KW-0460">Magnesium</keyword>
<keyword evidence="1 2" id="KW-0808">Transferase</keyword>
<feature type="binding site" evidence="2">
    <location>
        <position position="26"/>
    </location>
    <ligand>
        <name>substrate</name>
    </ligand>
</feature>
<feature type="binding site" evidence="2">
    <location>
        <position position="38"/>
    </location>
    <ligand>
        <name>substrate</name>
    </ligand>
</feature>